<gene>
    <name evidence="10 11" type="primary">atpG</name>
    <name evidence="11" type="ORF">CO173_02110</name>
</gene>
<keyword evidence="4 10" id="KW-0813">Transport</keyword>
<evidence type="ECO:0000256" key="7">
    <source>
        <dbReference type="ARBA" id="ARBA00023136"/>
    </source>
</evidence>
<evidence type="ECO:0000313" key="12">
    <source>
        <dbReference type="Proteomes" id="UP000231263"/>
    </source>
</evidence>
<dbReference type="HAMAP" id="MF_00815">
    <property type="entry name" value="ATP_synth_gamma_bact"/>
    <property type="match status" value="1"/>
</dbReference>
<proteinExistence type="inferred from homology"/>
<comment type="function">
    <text evidence="1 10">Produces ATP from ADP in the presence of a proton gradient across the membrane. The gamma chain is believed to be important in regulating ATPase activity and the flow of protons through the CF(0) complex.</text>
</comment>
<evidence type="ECO:0000256" key="1">
    <source>
        <dbReference type="ARBA" id="ARBA00003456"/>
    </source>
</evidence>
<dbReference type="GO" id="GO:0046933">
    <property type="term" value="F:proton-transporting ATP synthase activity, rotational mechanism"/>
    <property type="evidence" value="ECO:0007669"/>
    <property type="project" value="UniProtKB-UniRule"/>
</dbReference>
<comment type="subunit">
    <text evidence="10">F-type ATPases have 2 components, CF(1) - the catalytic core - and CF(0) - the membrane proton channel. CF(1) has five subunits: alpha(3), beta(3), gamma(1), delta(1), epsilon(1). CF(0) has three main subunits: a, b and c.</text>
</comment>
<keyword evidence="6 10" id="KW-0406">Ion transport</keyword>
<dbReference type="Gene3D" id="1.10.287.80">
    <property type="entry name" value="ATP synthase, gamma subunit, helix hairpin domain"/>
    <property type="match status" value="1"/>
</dbReference>
<comment type="caution">
    <text evidence="11">The sequence shown here is derived from an EMBL/GenBank/DDBJ whole genome shotgun (WGS) entry which is preliminary data.</text>
</comment>
<dbReference type="InterPro" id="IPR000131">
    <property type="entry name" value="ATP_synth_F1_gsu"/>
</dbReference>
<dbReference type="GO" id="GO:0005886">
    <property type="term" value="C:plasma membrane"/>
    <property type="evidence" value="ECO:0007669"/>
    <property type="project" value="UniProtKB-SubCell"/>
</dbReference>
<keyword evidence="9 10" id="KW-0066">ATP synthesis</keyword>
<dbReference type="PANTHER" id="PTHR11693">
    <property type="entry name" value="ATP SYNTHASE GAMMA CHAIN"/>
    <property type="match status" value="1"/>
</dbReference>
<keyword evidence="5 10" id="KW-0375">Hydrogen ion transport</keyword>
<dbReference type="Gene3D" id="3.40.1380.10">
    <property type="match status" value="1"/>
</dbReference>
<accession>A0A2M7XFA1</accession>
<evidence type="ECO:0000256" key="3">
    <source>
        <dbReference type="ARBA" id="ARBA00007681"/>
    </source>
</evidence>
<dbReference type="PRINTS" id="PR00126">
    <property type="entry name" value="ATPASEGAMMA"/>
</dbReference>
<dbReference type="NCBIfam" id="TIGR01146">
    <property type="entry name" value="ATPsyn_F1gamma"/>
    <property type="match status" value="1"/>
</dbReference>
<dbReference type="GO" id="GO:0042777">
    <property type="term" value="P:proton motive force-driven plasma membrane ATP synthesis"/>
    <property type="evidence" value="ECO:0007669"/>
    <property type="project" value="UniProtKB-UniRule"/>
</dbReference>
<sequence length="293" mass="31905">MAANAKILKRRIKSVGNTRKITKAMEMVAASKMRRIVGLTLKARPYAELSWDAIKAVFQALGGGVSHPLLEPVENAEKSLVLLFTSDRGLAGSFNSNVIKKALSKISELGQVDAITIGGRGALALARKKISVIASFEGFANEPKYSDIVPVASLITEKYLSKEYKTVVIVYTEFISALKQNAVSTELLPLGRDLVTKNSESTEKNSDKALYEFEPNPERVLDSILPKLVETMIYQKMLESAASEHSARMMAMRNATDAAGDMLSDLKFTYNQIRQAGITQEIAEISSGAAAVE</sequence>
<dbReference type="PANTHER" id="PTHR11693:SF22">
    <property type="entry name" value="ATP SYNTHASE SUBUNIT GAMMA, MITOCHONDRIAL"/>
    <property type="match status" value="1"/>
</dbReference>
<keyword evidence="7 10" id="KW-0472">Membrane</keyword>
<keyword evidence="8 10" id="KW-0139">CF(1)</keyword>
<dbReference type="InterPro" id="IPR023632">
    <property type="entry name" value="ATP_synth_F1_gsu_CS"/>
</dbReference>
<dbReference type="SUPFAM" id="SSF52943">
    <property type="entry name" value="ATP synthase (F1-ATPase), gamma subunit"/>
    <property type="match status" value="1"/>
</dbReference>
<dbReference type="AlphaFoldDB" id="A0A2M7XFA1"/>
<evidence type="ECO:0000256" key="8">
    <source>
        <dbReference type="ARBA" id="ARBA00023196"/>
    </source>
</evidence>
<dbReference type="GO" id="GO:0045259">
    <property type="term" value="C:proton-transporting ATP synthase complex"/>
    <property type="evidence" value="ECO:0007669"/>
    <property type="project" value="UniProtKB-KW"/>
</dbReference>
<dbReference type="EMBL" id="PFWT01000009">
    <property type="protein sequence ID" value="PJA46538.1"/>
    <property type="molecule type" value="Genomic_DNA"/>
</dbReference>
<dbReference type="InterPro" id="IPR035968">
    <property type="entry name" value="ATP_synth_F1_ATPase_gsu"/>
</dbReference>
<dbReference type="GO" id="GO:0005524">
    <property type="term" value="F:ATP binding"/>
    <property type="evidence" value="ECO:0007669"/>
    <property type="project" value="UniProtKB-UniRule"/>
</dbReference>
<evidence type="ECO:0000256" key="2">
    <source>
        <dbReference type="ARBA" id="ARBA00004170"/>
    </source>
</evidence>
<comment type="subcellular location">
    <subcellularLocation>
        <location evidence="10">Cell membrane</location>
        <topology evidence="10">Peripheral membrane protein</topology>
    </subcellularLocation>
    <subcellularLocation>
        <location evidence="2">Membrane</location>
        <topology evidence="2">Peripheral membrane protein</topology>
    </subcellularLocation>
</comment>
<dbReference type="CDD" id="cd12151">
    <property type="entry name" value="F1-ATPase_gamma"/>
    <property type="match status" value="1"/>
</dbReference>
<dbReference type="PROSITE" id="PS00153">
    <property type="entry name" value="ATPASE_GAMMA"/>
    <property type="match status" value="1"/>
</dbReference>
<evidence type="ECO:0000256" key="4">
    <source>
        <dbReference type="ARBA" id="ARBA00022448"/>
    </source>
</evidence>
<dbReference type="Proteomes" id="UP000231263">
    <property type="component" value="Unassembled WGS sequence"/>
</dbReference>
<evidence type="ECO:0000256" key="5">
    <source>
        <dbReference type="ARBA" id="ARBA00022781"/>
    </source>
</evidence>
<keyword evidence="10" id="KW-1003">Cell membrane</keyword>
<comment type="similarity">
    <text evidence="3 10">Belongs to the ATPase gamma chain family.</text>
</comment>
<evidence type="ECO:0000256" key="6">
    <source>
        <dbReference type="ARBA" id="ARBA00023065"/>
    </source>
</evidence>
<dbReference type="Pfam" id="PF00231">
    <property type="entry name" value="ATP-synt"/>
    <property type="match status" value="1"/>
</dbReference>
<name>A0A2M7XFA1_9BACT</name>
<evidence type="ECO:0000256" key="9">
    <source>
        <dbReference type="ARBA" id="ARBA00023310"/>
    </source>
</evidence>
<organism evidence="11 12">
    <name type="scientific">Candidatus Uhrbacteria bacterium CG_4_9_14_3_um_filter_41_35</name>
    <dbReference type="NCBI Taxonomy" id="1975034"/>
    <lineage>
        <taxon>Bacteria</taxon>
        <taxon>Candidatus Uhriibacteriota</taxon>
    </lineage>
</organism>
<reference evidence="12" key="1">
    <citation type="submission" date="2017-09" db="EMBL/GenBank/DDBJ databases">
        <title>Depth-based differentiation of microbial function through sediment-hosted aquifers and enrichment of novel symbionts in the deep terrestrial subsurface.</title>
        <authorList>
            <person name="Probst A.J."/>
            <person name="Ladd B."/>
            <person name="Jarett J.K."/>
            <person name="Geller-Mcgrath D.E."/>
            <person name="Sieber C.M.K."/>
            <person name="Emerson J.B."/>
            <person name="Anantharaman K."/>
            <person name="Thomas B.C."/>
            <person name="Malmstrom R."/>
            <person name="Stieglmeier M."/>
            <person name="Klingl A."/>
            <person name="Woyke T."/>
            <person name="Ryan C.M."/>
            <person name="Banfield J.F."/>
        </authorList>
    </citation>
    <scope>NUCLEOTIDE SEQUENCE [LARGE SCALE GENOMIC DNA]</scope>
</reference>
<protein>
    <recommendedName>
        <fullName evidence="10">ATP synthase gamma chain</fullName>
    </recommendedName>
    <alternativeName>
        <fullName evidence="10">ATP synthase F1 sector gamma subunit</fullName>
    </alternativeName>
    <alternativeName>
        <fullName evidence="10">F-ATPase gamma subunit</fullName>
    </alternativeName>
</protein>
<evidence type="ECO:0000256" key="10">
    <source>
        <dbReference type="HAMAP-Rule" id="MF_00815"/>
    </source>
</evidence>
<evidence type="ECO:0000313" key="11">
    <source>
        <dbReference type="EMBL" id="PJA46538.1"/>
    </source>
</evidence>